<dbReference type="AlphaFoldDB" id="A0A5B9DN15"/>
<evidence type="ECO:0000259" key="5">
    <source>
        <dbReference type="PROSITE" id="PS51891"/>
    </source>
</evidence>
<dbReference type="PANTHER" id="PTHR33337:SF40">
    <property type="entry name" value="CENP-V_GFA DOMAIN-CONTAINING PROTEIN-RELATED"/>
    <property type="match status" value="1"/>
</dbReference>
<keyword evidence="7" id="KW-1185">Reference proteome</keyword>
<evidence type="ECO:0000256" key="2">
    <source>
        <dbReference type="ARBA" id="ARBA00022723"/>
    </source>
</evidence>
<organism evidence="6 7">
    <name type="scientific">Paradevosia tibetensis</name>
    <dbReference type="NCBI Taxonomy" id="1447062"/>
    <lineage>
        <taxon>Bacteria</taxon>
        <taxon>Pseudomonadati</taxon>
        <taxon>Pseudomonadota</taxon>
        <taxon>Alphaproteobacteria</taxon>
        <taxon>Hyphomicrobiales</taxon>
        <taxon>Devosiaceae</taxon>
        <taxon>Paradevosia</taxon>
    </lineage>
</organism>
<dbReference type="PANTHER" id="PTHR33337">
    <property type="entry name" value="GFA DOMAIN-CONTAINING PROTEIN"/>
    <property type="match status" value="1"/>
</dbReference>
<keyword evidence="3" id="KW-0862">Zinc</keyword>
<comment type="similarity">
    <text evidence="1">Belongs to the Gfa family.</text>
</comment>
<dbReference type="GO" id="GO:0016846">
    <property type="term" value="F:carbon-sulfur lyase activity"/>
    <property type="evidence" value="ECO:0007669"/>
    <property type="project" value="InterPro"/>
</dbReference>
<dbReference type="Pfam" id="PF04828">
    <property type="entry name" value="GFA"/>
    <property type="match status" value="1"/>
</dbReference>
<keyword evidence="4" id="KW-0456">Lyase</keyword>
<dbReference type="OrthoDB" id="9807246at2"/>
<dbReference type="PROSITE" id="PS51891">
    <property type="entry name" value="CENP_V_GFA"/>
    <property type="match status" value="1"/>
</dbReference>
<dbReference type="EMBL" id="CP041690">
    <property type="protein sequence ID" value="QEE20382.1"/>
    <property type="molecule type" value="Genomic_DNA"/>
</dbReference>
<feature type="domain" description="CENP-V/GFA" evidence="5">
    <location>
        <begin position="12"/>
        <end position="122"/>
    </location>
</feature>
<reference evidence="6 7" key="1">
    <citation type="journal article" date="2015" name="Int. J. Syst. Evol. Microbiol.">
        <title>Youhaiella tibetensis gen. nov., sp. nov., isolated from subsurface sediment.</title>
        <authorList>
            <person name="Wang Y.X."/>
            <person name="Huang F.Q."/>
            <person name="Nogi Y."/>
            <person name="Pang S.J."/>
            <person name="Wang P.K."/>
            <person name="Lv J."/>
        </authorList>
    </citation>
    <scope>NUCLEOTIDE SEQUENCE [LARGE SCALE GENOMIC DNA]</scope>
    <source>
        <strain evidence="7">fig4</strain>
    </source>
</reference>
<dbReference type="GO" id="GO:0046872">
    <property type="term" value="F:metal ion binding"/>
    <property type="evidence" value="ECO:0007669"/>
    <property type="project" value="UniProtKB-KW"/>
</dbReference>
<keyword evidence="2" id="KW-0479">Metal-binding</keyword>
<sequence>MNDDPLGAKATRTAQCACGQLVVACKGDPEKVSACHCLECQRRTGSVFGIAAFYRIENTSPAGASSIYERIGDSGFAVTHHFCPHCGSTVYWYPARKAGFVAVAVGSFADPAFPAPEQMVYEHHCHHWLAK</sequence>
<dbReference type="InterPro" id="IPR006913">
    <property type="entry name" value="CENP-V/GFA"/>
</dbReference>
<protein>
    <submittedName>
        <fullName evidence="6">GFA family protein</fullName>
    </submittedName>
</protein>
<evidence type="ECO:0000313" key="7">
    <source>
        <dbReference type="Proteomes" id="UP000321062"/>
    </source>
</evidence>
<proteinExistence type="inferred from homology"/>
<evidence type="ECO:0000256" key="3">
    <source>
        <dbReference type="ARBA" id="ARBA00022833"/>
    </source>
</evidence>
<dbReference type="RefSeq" id="WP_147655855.1">
    <property type="nucleotide sequence ID" value="NZ_BMFM01000001.1"/>
</dbReference>
<dbReference type="KEGG" id="yti:FNA67_09430"/>
<name>A0A5B9DN15_9HYPH</name>
<dbReference type="SUPFAM" id="SSF51316">
    <property type="entry name" value="Mss4-like"/>
    <property type="match status" value="1"/>
</dbReference>
<dbReference type="Proteomes" id="UP000321062">
    <property type="component" value="Chromosome"/>
</dbReference>
<gene>
    <name evidence="6" type="ORF">FNA67_09430</name>
</gene>
<evidence type="ECO:0000313" key="6">
    <source>
        <dbReference type="EMBL" id="QEE20382.1"/>
    </source>
</evidence>
<dbReference type="InterPro" id="IPR011057">
    <property type="entry name" value="Mss4-like_sf"/>
</dbReference>
<evidence type="ECO:0000256" key="4">
    <source>
        <dbReference type="ARBA" id="ARBA00023239"/>
    </source>
</evidence>
<accession>A0A5B9DN15</accession>
<dbReference type="Gene3D" id="3.90.1590.10">
    <property type="entry name" value="glutathione-dependent formaldehyde- activating enzyme (gfa)"/>
    <property type="match status" value="1"/>
</dbReference>
<evidence type="ECO:0000256" key="1">
    <source>
        <dbReference type="ARBA" id="ARBA00005495"/>
    </source>
</evidence>